<dbReference type="SUPFAM" id="SSF161084">
    <property type="entry name" value="MAPEG domain-like"/>
    <property type="match status" value="1"/>
</dbReference>
<dbReference type="InterPro" id="IPR001129">
    <property type="entry name" value="Membr-assoc_MAPEG"/>
</dbReference>
<sequence length="142" mass="15505">MSSPILAPAAVLIAWSMVMWGWLLVTRIGSFKAAGVDLKTAKKGARGVDLEAVLPPEVMWKSHNYNHLMEQPTLFYAVVMILALAGFGDGLNAQLAWAYTVLRIAHSLWQATINTVPVRFLLFLLSSLCLIALSLHAVMATV</sequence>
<dbReference type="GO" id="GO:0016020">
    <property type="term" value="C:membrane"/>
    <property type="evidence" value="ECO:0007669"/>
    <property type="project" value="UniProtKB-SubCell"/>
</dbReference>
<protein>
    <submittedName>
        <fullName evidence="5">Uncharacterized protein</fullName>
    </submittedName>
</protein>
<dbReference type="eggNOG" id="COG5331">
    <property type="taxonomic scope" value="Bacteria"/>
</dbReference>
<dbReference type="RefSeq" id="WP_009576996.1">
    <property type="nucleotide sequence ID" value="NZ_AEIG01000098.1"/>
</dbReference>
<keyword evidence="6" id="KW-1185">Reference proteome</keyword>
<dbReference type="STRING" id="2518989.IMCC3088_3"/>
<keyword evidence="4" id="KW-0472">Membrane</keyword>
<comment type="subcellular location">
    <subcellularLocation>
        <location evidence="1">Membrane</location>
    </subcellularLocation>
</comment>
<dbReference type="Pfam" id="PF01124">
    <property type="entry name" value="MAPEG"/>
    <property type="match status" value="1"/>
</dbReference>
<evidence type="ECO:0000256" key="1">
    <source>
        <dbReference type="ARBA" id="ARBA00004370"/>
    </source>
</evidence>
<gene>
    <name evidence="5" type="ORF">IMCC3088_3</name>
</gene>
<reference evidence="5 6" key="1">
    <citation type="journal article" date="2011" name="J. Bacteriol.">
        <title>Genome sequence of strain IMCC3088, a proteorhodopsin-containing marine bacterium belonging to the OM60/NOR5 clade.</title>
        <authorList>
            <person name="Jang Y."/>
            <person name="Oh H.M."/>
            <person name="Kang I."/>
            <person name="Lee K."/>
            <person name="Yang S.J."/>
            <person name="Cho J.C."/>
        </authorList>
    </citation>
    <scope>NUCLEOTIDE SEQUENCE [LARGE SCALE GENOMIC DNA]</scope>
    <source>
        <strain evidence="5 6">IMCC3088</strain>
    </source>
</reference>
<keyword evidence="2" id="KW-0812">Transmembrane</keyword>
<dbReference type="Proteomes" id="UP000005615">
    <property type="component" value="Unassembled WGS sequence"/>
</dbReference>
<comment type="caution">
    <text evidence="5">The sequence shown here is derived from an EMBL/GenBank/DDBJ whole genome shotgun (WGS) entry which is preliminary data.</text>
</comment>
<evidence type="ECO:0000256" key="3">
    <source>
        <dbReference type="ARBA" id="ARBA00022989"/>
    </source>
</evidence>
<dbReference type="Gene3D" id="1.20.120.550">
    <property type="entry name" value="Membrane associated eicosanoid/glutathione metabolism-like domain"/>
    <property type="match status" value="1"/>
</dbReference>
<evidence type="ECO:0000256" key="2">
    <source>
        <dbReference type="ARBA" id="ARBA00022692"/>
    </source>
</evidence>
<dbReference type="AlphaFoldDB" id="F3L572"/>
<organism evidence="5 6">
    <name type="scientific">Aequoribacter fuscus</name>
    <dbReference type="NCBI Taxonomy" id="2518989"/>
    <lineage>
        <taxon>Bacteria</taxon>
        <taxon>Pseudomonadati</taxon>
        <taxon>Pseudomonadota</taxon>
        <taxon>Gammaproteobacteria</taxon>
        <taxon>Cellvibrionales</taxon>
        <taxon>Halieaceae</taxon>
        <taxon>Aequoribacter</taxon>
    </lineage>
</organism>
<evidence type="ECO:0000313" key="5">
    <source>
        <dbReference type="EMBL" id="EGG28519.1"/>
    </source>
</evidence>
<accession>F3L572</accession>
<evidence type="ECO:0000313" key="6">
    <source>
        <dbReference type="Proteomes" id="UP000005615"/>
    </source>
</evidence>
<dbReference type="InterPro" id="IPR023352">
    <property type="entry name" value="MAPEG-like_dom_sf"/>
</dbReference>
<evidence type="ECO:0000256" key="4">
    <source>
        <dbReference type="ARBA" id="ARBA00023136"/>
    </source>
</evidence>
<dbReference type="EMBL" id="AEIG01000098">
    <property type="protein sequence ID" value="EGG28519.1"/>
    <property type="molecule type" value="Genomic_DNA"/>
</dbReference>
<proteinExistence type="predicted"/>
<name>F3L572_9GAMM</name>
<dbReference type="OrthoDB" id="5573101at2"/>
<keyword evidence="3" id="KW-1133">Transmembrane helix</keyword>